<comment type="caution">
    <text evidence="1">The sequence shown here is derived from an EMBL/GenBank/DDBJ whole genome shotgun (WGS) entry which is preliminary data.</text>
</comment>
<organism evidence="1 2">
    <name type="scientific">Daphnia magna</name>
    <dbReference type="NCBI Taxonomy" id="35525"/>
    <lineage>
        <taxon>Eukaryota</taxon>
        <taxon>Metazoa</taxon>
        <taxon>Ecdysozoa</taxon>
        <taxon>Arthropoda</taxon>
        <taxon>Crustacea</taxon>
        <taxon>Branchiopoda</taxon>
        <taxon>Diplostraca</taxon>
        <taxon>Cladocera</taxon>
        <taxon>Anomopoda</taxon>
        <taxon>Daphniidae</taxon>
        <taxon>Daphnia</taxon>
    </lineage>
</organism>
<protein>
    <submittedName>
        <fullName evidence="1">Putative Ccaat/enhancer binding protein c/ebp</fullName>
    </submittedName>
</protein>
<sequence length="162" mass="17424">MITSGSSPPCSLVAMDSPLFYELQDHCHDVNSVTKNQSQQQRRSVPNGLHLNLNTSSNSIADLTSARGLAPIRVPPSGAVFGNAPQQQQQNGEASYAELADINTPEISLDLQNGHRRRASIFSNGDIISTRRRTSTSISSVREVVYACTAAAEETITNNNVA</sequence>
<keyword evidence="2" id="KW-1185">Reference proteome</keyword>
<dbReference type="AlphaFoldDB" id="A0A164VLF3"/>
<dbReference type="OrthoDB" id="10032067at2759"/>
<accession>A0A164VLF3</accession>
<dbReference type="EMBL" id="LRGB01001361">
    <property type="protein sequence ID" value="KZS12436.1"/>
    <property type="molecule type" value="Genomic_DNA"/>
</dbReference>
<name>A0A164VLF3_9CRUS</name>
<dbReference type="Proteomes" id="UP000076858">
    <property type="component" value="Unassembled WGS sequence"/>
</dbReference>
<evidence type="ECO:0000313" key="1">
    <source>
        <dbReference type="EMBL" id="KZS12436.1"/>
    </source>
</evidence>
<reference evidence="1 2" key="1">
    <citation type="submission" date="2016-03" db="EMBL/GenBank/DDBJ databases">
        <title>EvidentialGene: Evidence-directed Construction of Genes on Genomes.</title>
        <authorList>
            <person name="Gilbert D.G."/>
            <person name="Choi J.-H."/>
            <person name="Mockaitis K."/>
            <person name="Colbourne J."/>
            <person name="Pfrender M."/>
        </authorList>
    </citation>
    <scope>NUCLEOTIDE SEQUENCE [LARGE SCALE GENOMIC DNA]</scope>
    <source>
        <strain evidence="1 2">Xinb3</strain>
        <tissue evidence="1">Complete organism</tissue>
    </source>
</reference>
<evidence type="ECO:0000313" key="2">
    <source>
        <dbReference type="Proteomes" id="UP000076858"/>
    </source>
</evidence>
<gene>
    <name evidence="1" type="ORF">APZ42_022544</name>
</gene>
<proteinExistence type="predicted"/>